<dbReference type="AlphaFoldDB" id="A0AAN8JTZ4"/>
<evidence type="ECO:0000256" key="1">
    <source>
        <dbReference type="ARBA" id="ARBA00022527"/>
    </source>
</evidence>
<keyword evidence="8" id="KW-1185">Reference proteome</keyword>
<dbReference type="GO" id="GO:0005524">
    <property type="term" value="F:ATP binding"/>
    <property type="evidence" value="ECO:0007669"/>
    <property type="project" value="UniProtKB-KW"/>
</dbReference>
<dbReference type="InterPro" id="IPR051852">
    <property type="entry name" value="Alpha-type_PK"/>
</dbReference>
<keyword evidence="1" id="KW-0723">Serine/threonine-protein kinase</keyword>
<evidence type="ECO:0000256" key="3">
    <source>
        <dbReference type="ARBA" id="ARBA00022741"/>
    </source>
</evidence>
<dbReference type="SUPFAM" id="SSF56112">
    <property type="entry name" value="Protein kinase-like (PK-like)"/>
    <property type="match status" value="1"/>
</dbReference>
<dbReference type="PROSITE" id="PS51158">
    <property type="entry name" value="ALPHA_KINASE"/>
    <property type="match status" value="1"/>
</dbReference>
<dbReference type="GO" id="GO:0004674">
    <property type="term" value="F:protein serine/threonine kinase activity"/>
    <property type="evidence" value="ECO:0007669"/>
    <property type="project" value="UniProtKB-KW"/>
</dbReference>
<accession>A0AAN8JTZ4</accession>
<dbReference type="EMBL" id="JAZGQO010000006">
    <property type="protein sequence ID" value="KAK6185282.1"/>
    <property type="molecule type" value="Genomic_DNA"/>
</dbReference>
<dbReference type="InterPro" id="IPR011009">
    <property type="entry name" value="Kinase-like_dom_sf"/>
</dbReference>
<keyword evidence="3" id="KW-0547">Nucleotide-binding</keyword>
<dbReference type="Proteomes" id="UP001347796">
    <property type="component" value="Unassembled WGS sequence"/>
</dbReference>
<evidence type="ECO:0000256" key="5">
    <source>
        <dbReference type="ARBA" id="ARBA00022840"/>
    </source>
</evidence>
<proteinExistence type="predicted"/>
<sequence length="263" mass="30098">MKIFGFERDNQTLSCAAEDYENAYTASFELYPFHEGKEYAVYQGLYNGIGPKRGEFCVVKSKLNKKQKLDAWHQISSISNKAQQLSYLFNSCVKCRAVQFTSPRHAILETVSDFQSILRLFKPHENKLKNKEVVLMEDFIEGKFQRYSTPSGLVNSAICDGILEAFSHFTWNSTREIVISGLQGVCRGATYHLTTPTIHSVTGSFGEYDREWPGIMEFFTSHRCNNICGGWVRPDIPHHLKYSHVPYYSPPSAPTYQETTSRF</sequence>
<evidence type="ECO:0000256" key="4">
    <source>
        <dbReference type="ARBA" id="ARBA00022777"/>
    </source>
</evidence>
<comment type="caution">
    <text evidence="7">The sequence shown here is derived from an EMBL/GenBank/DDBJ whole genome shotgun (WGS) entry which is preliminary data.</text>
</comment>
<reference evidence="7 8" key="1">
    <citation type="submission" date="2024-01" db="EMBL/GenBank/DDBJ databases">
        <title>The genome of the rayed Mediterranean limpet Patella caerulea (Linnaeus, 1758).</title>
        <authorList>
            <person name="Anh-Thu Weber A."/>
            <person name="Halstead-Nussloch G."/>
        </authorList>
    </citation>
    <scope>NUCLEOTIDE SEQUENCE [LARGE SCALE GENOMIC DNA]</scope>
    <source>
        <strain evidence="7">AATW-2023a</strain>
        <tissue evidence="7">Whole specimen</tissue>
    </source>
</reference>
<dbReference type="Pfam" id="PF02816">
    <property type="entry name" value="Alpha_kinase"/>
    <property type="match status" value="1"/>
</dbReference>
<dbReference type="InterPro" id="IPR004166">
    <property type="entry name" value="a-kinase_dom"/>
</dbReference>
<dbReference type="PANTHER" id="PTHR45992:SF11">
    <property type="entry name" value="ALPHA-TYPE PROTEIN KINASE DOMAIN-CONTAINING PROTEIN"/>
    <property type="match status" value="1"/>
</dbReference>
<keyword evidence="4" id="KW-0418">Kinase</keyword>
<name>A0AAN8JTZ4_PATCE</name>
<dbReference type="PANTHER" id="PTHR45992">
    <property type="entry name" value="EUKARYOTIC ELONGATION FACTOR 2 KINASE-RELATED"/>
    <property type="match status" value="1"/>
</dbReference>
<organism evidence="7 8">
    <name type="scientific">Patella caerulea</name>
    <name type="common">Rayed Mediterranean limpet</name>
    <dbReference type="NCBI Taxonomy" id="87958"/>
    <lineage>
        <taxon>Eukaryota</taxon>
        <taxon>Metazoa</taxon>
        <taxon>Spiralia</taxon>
        <taxon>Lophotrochozoa</taxon>
        <taxon>Mollusca</taxon>
        <taxon>Gastropoda</taxon>
        <taxon>Patellogastropoda</taxon>
        <taxon>Patelloidea</taxon>
        <taxon>Patellidae</taxon>
        <taxon>Patella</taxon>
    </lineage>
</organism>
<evidence type="ECO:0000313" key="8">
    <source>
        <dbReference type="Proteomes" id="UP001347796"/>
    </source>
</evidence>
<keyword evidence="5" id="KW-0067">ATP-binding</keyword>
<feature type="domain" description="Alpha-type protein kinase" evidence="6">
    <location>
        <begin position="1"/>
        <end position="245"/>
    </location>
</feature>
<evidence type="ECO:0000259" key="6">
    <source>
        <dbReference type="PROSITE" id="PS51158"/>
    </source>
</evidence>
<gene>
    <name evidence="7" type="ORF">SNE40_007550</name>
</gene>
<dbReference type="SMART" id="SM00811">
    <property type="entry name" value="Alpha_kinase"/>
    <property type="match status" value="1"/>
</dbReference>
<dbReference type="CDD" id="cd04515">
    <property type="entry name" value="Alpha_kinase"/>
    <property type="match status" value="1"/>
</dbReference>
<keyword evidence="2" id="KW-0808">Transferase</keyword>
<evidence type="ECO:0000313" key="7">
    <source>
        <dbReference type="EMBL" id="KAK6185282.1"/>
    </source>
</evidence>
<evidence type="ECO:0000256" key="2">
    <source>
        <dbReference type="ARBA" id="ARBA00022679"/>
    </source>
</evidence>
<protein>
    <recommendedName>
        <fullName evidence="6">Alpha-type protein kinase domain-containing protein</fullName>
    </recommendedName>
</protein>
<dbReference type="Gene3D" id="3.20.200.10">
    <property type="entry name" value="MHCK/EF2 kinase"/>
    <property type="match status" value="1"/>
</dbReference>